<evidence type="ECO:0000313" key="2">
    <source>
        <dbReference type="EMBL" id="GEM83178.1"/>
    </source>
</evidence>
<dbReference type="InterPro" id="IPR016181">
    <property type="entry name" value="Acyl_CoA_acyltransferase"/>
</dbReference>
<evidence type="ECO:0000313" key="3">
    <source>
        <dbReference type="Proteomes" id="UP000321197"/>
    </source>
</evidence>
<sequence length="190" mass="21715">MTRFESIPTERLIIRRLNMNDLEALVAYRSLPEVAWMQLWDSYDVEKGRKLIEGMEGVEPFTPGDSFQFGVEHRATGKLIGDLYFKLDQAGKQAEIGYTFDPQFQGQGLATEAVRALLDYAFKYKGVHRIYGITDPRNLPSIRLLTRLGMRQEAHFRKSLWFKGAWADDVVFAILEEEWTSASSSSGKPT</sequence>
<dbReference type="GO" id="GO:0016747">
    <property type="term" value="F:acyltransferase activity, transferring groups other than amino-acyl groups"/>
    <property type="evidence" value="ECO:0007669"/>
    <property type="project" value="InterPro"/>
</dbReference>
<dbReference type="AlphaFoldDB" id="A0A511R0P0"/>
<dbReference type="Proteomes" id="UP000321197">
    <property type="component" value="Unassembled WGS sequence"/>
</dbReference>
<dbReference type="Pfam" id="PF13302">
    <property type="entry name" value="Acetyltransf_3"/>
    <property type="match status" value="1"/>
</dbReference>
<dbReference type="SUPFAM" id="SSF55729">
    <property type="entry name" value="Acyl-CoA N-acyltransferases (Nat)"/>
    <property type="match status" value="1"/>
</dbReference>
<dbReference type="PROSITE" id="PS51186">
    <property type="entry name" value="GNAT"/>
    <property type="match status" value="1"/>
</dbReference>
<evidence type="ECO:0000259" key="1">
    <source>
        <dbReference type="PROSITE" id="PS51186"/>
    </source>
</evidence>
<keyword evidence="2" id="KW-0808">Transferase</keyword>
<comment type="caution">
    <text evidence="2">The sequence shown here is derived from an EMBL/GenBank/DDBJ whole genome shotgun (WGS) entry which is preliminary data.</text>
</comment>
<dbReference type="RefSeq" id="WP_170148277.1">
    <property type="nucleotide sequence ID" value="NZ_BJXL01000034.1"/>
</dbReference>
<protein>
    <submittedName>
        <fullName evidence="2">N-acetyltransferase</fullName>
    </submittedName>
</protein>
<reference evidence="2 3" key="1">
    <citation type="submission" date="2019-07" db="EMBL/GenBank/DDBJ databases">
        <title>Whole genome shotgun sequence of Meiothermus hypogaeus NBRC 106114.</title>
        <authorList>
            <person name="Hosoyama A."/>
            <person name="Uohara A."/>
            <person name="Ohji S."/>
            <person name="Ichikawa N."/>
        </authorList>
    </citation>
    <scope>NUCLEOTIDE SEQUENCE [LARGE SCALE GENOMIC DNA]</scope>
    <source>
        <strain evidence="2 3">NBRC 106114</strain>
    </source>
</reference>
<feature type="domain" description="N-acetyltransferase" evidence="1">
    <location>
        <begin position="12"/>
        <end position="177"/>
    </location>
</feature>
<organism evidence="2 3">
    <name type="scientific">Meiothermus hypogaeus NBRC 106114</name>
    <dbReference type="NCBI Taxonomy" id="1227553"/>
    <lineage>
        <taxon>Bacteria</taxon>
        <taxon>Thermotogati</taxon>
        <taxon>Deinococcota</taxon>
        <taxon>Deinococci</taxon>
        <taxon>Thermales</taxon>
        <taxon>Thermaceae</taxon>
        <taxon>Meiothermus</taxon>
    </lineage>
</organism>
<dbReference type="InterPro" id="IPR000182">
    <property type="entry name" value="GNAT_dom"/>
</dbReference>
<dbReference type="PANTHER" id="PTHR43792">
    <property type="entry name" value="GNAT FAMILY, PUTATIVE (AFU_ORTHOLOGUE AFUA_3G00765)-RELATED-RELATED"/>
    <property type="match status" value="1"/>
</dbReference>
<name>A0A511R0P0_9DEIN</name>
<dbReference type="InterPro" id="IPR051531">
    <property type="entry name" value="N-acetyltransferase"/>
</dbReference>
<dbReference type="PANTHER" id="PTHR43792:SF1">
    <property type="entry name" value="N-ACETYLTRANSFERASE DOMAIN-CONTAINING PROTEIN"/>
    <property type="match status" value="1"/>
</dbReference>
<proteinExistence type="predicted"/>
<dbReference type="Gene3D" id="3.40.630.30">
    <property type="match status" value="1"/>
</dbReference>
<dbReference type="CDD" id="cd04301">
    <property type="entry name" value="NAT_SF"/>
    <property type="match status" value="1"/>
</dbReference>
<dbReference type="EMBL" id="BJXL01000034">
    <property type="protein sequence ID" value="GEM83178.1"/>
    <property type="molecule type" value="Genomic_DNA"/>
</dbReference>
<accession>A0A511R0P0</accession>
<gene>
    <name evidence="2" type="ORF">MHY01S_13440</name>
</gene>